<dbReference type="InterPro" id="IPR050390">
    <property type="entry name" value="C5-Methyltransferase"/>
</dbReference>
<comment type="similarity">
    <text evidence="7">Belongs to the class I-like SAM-binding methyltransferase superfamily. C5-methyltransferase family.</text>
</comment>
<evidence type="ECO:0000256" key="4">
    <source>
        <dbReference type="ARBA" id="ARBA00022691"/>
    </source>
</evidence>
<dbReference type="GO" id="GO:0032259">
    <property type="term" value="P:methylation"/>
    <property type="evidence" value="ECO:0007669"/>
    <property type="project" value="UniProtKB-KW"/>
</dbReference>
<dbReference type="Proteomes" id="UP000462435">
    <property type="component" value="Unassembled WGS sequence"/>
</dbReference>
<evidence type="ECO:0000313" key="8">
    <source>
        <dbReference type="EMBL" id="KAF1046367.1"/>
    </source>
</evidence>
<name>A0A7V8FYS8_9BURK</name>
<dbReference type="PANTHER" id="PTHR10629">
    <property type="entry name" value="CYTOSINE-SPECIFIC METHYLTRANSFERASE"/>
    <property type="match status" value="1"/>
</dbReference>
<dbReference type="GO" id="GO:0003886">
    <property type="term" value="F:DNA (cytosine-5-)-methyltransferase activity"/>
    <property type="evidence" value="ECO:0007669"/>
    <property type="project" value="UniProtKB-EC"/>
</dbReference>
<keyword evidence="5" id="KW-0680">Restriction system</keyword>
<proteinExistence type="inferred from homology"/>
<dbReference type="EMBL" id="WNDX01000021">
    <property type="protein sequence ID" value="KAF1046367.1"/>
    <property type="molecule type" value="Genomic_DNA"/>
</dbReference>
<evidence type="ECO:0000256" key="7">
    <source>
        <dbReference type="PROSITE-ProRule" id="PRU01016"/>
    </source>
</evidence>
<keyword evidence="3 7" id="KW-0808">Transferase</keyword>
<gene>
    <name evidence="8" type="ORF">GAK35_01052</name>
</gene>
<sequence>MKRDNFTLPLGINAELLIDNFAGGGGASTGIELAFGRPVDVAINHDGEALAMHAANHPSTKHYQEDVFTVHPGFVTQQQPIGLAWFSPDCKHHSKAKGGKPREKKIRGLAWVCLKWGTFQMPRAIAIENVEEFMDWGPLNDKGDPIKAEKGRTFQAFIAALSTGLDPAHPDVPEIFEALGADFPMERLFKGLGYKVEYKILRACDYGTPTIRKRLFVFARLDGLPIVWPAPTHGDPKSAAVKAGTLLPFRTAAECIDWSIPCPSIFERARPLKEATLRRIAKGIMKFVVNSSDPFIVKFSENSTGQQLDDPLHTVMAGAPRFGLVVPSVMHMTHQGGDRTGAAVDPLPTVTGAHRGEQALLAAHVTKFRTGSTGSDLAEPMHTVTAGGDSKRPAGAAHALGIVQATIAPFVTEHANASTQRNMSADEPLRTQCAEVKGGHFAVVSATLVDAAHGEQSPAGVKRWGTGAHDIEKPVGTVTASGGNQALVSATLVQTGYGERPGQAPRVPGLDKPLGTVVAGGGKHALVSAMLAKHYGGVVGTGVDVPFGTVTTSDHHSVVTAQIVGCGGRAGQSRPRDASEPIQTITAKADSAVVTSHLVKLRNNQFGQAVEEPAPTLTAGGGHVGEVRAFLVKYYSEGGQLQGCDEALHTIPTKERFGLVTVQGEEYQIVDIGMRMLTPRELARAQGFPDNYILDPMVTKKLSRTGKEITVPLSKTAQVRMIGNSVCPPLARALLEANFSHERLIAKTA</sequence>
<accession>A0A7V8FYS8</accession>
<dbReference type="GO" id="GO:0044027">
    <property type="term" value="P:negative regulation of gene expression via chromosomal CpG island methylation"/>
    <property type="evidence" value="ECO:0007669"/>
    <property type="project" value="TreeGrafter"/>
</dbReference>
<dbReference type="SUPFAM" id="SSF53335">
    <property type="entry name" value="S-adenosyl-L-methionine-dependent methyltransferases"/>
    <property type="match status" value="1"/>
</dbReference>
<evidence type="ECO:0000256" key="1">
    <source>
        <dbReference type="ARBA" id="ARBA00011975"/>
    </source>
</evidence>
<protein>
    <recommendedName>
        <fullName evidence="1">DNA (cytosine-5-)-methyltransferase</fullName>
        <ecNumber evidence="1">2.1.1.37</ecNumber>
    </recommendedName>
</protein>
<dbReference type="InterPro" id="IPR001525">
    <property type="entry name" value="C5_MeTfrase"/>
</dbReference>
<dbReference type="GO" id="GO:0003677">
    <property type="term" value="F:DNA binding"/>
    <property type="evidence" value="ECO:0007669"/>
    <property type="project" value="TreeGrafter"/>
</dbReference>
<dbReference type="Pfam" id="PF00145">
    <property type="entry name" value="DNA_methylase"/>
    <property type="match status" value="2"/>
</dbReference>
<evidence type="ECO:0000256" key="2">
    <source>
        <dbReference type="ARBA" id="ARBA00022603"/>
    </source>
</evidence>
<dbReference type="Gene3D" id="3.90.120.10">
    <property type="entry name" value="DNA Methylase, subunit A, domain 2"/>
    <property type="match status" value="1"/>
</dbReference>
<dbReference type="Gene3D" id="3.40.50.150">
    <property type="entry name" value="Vaccinia Virus protein VP39"/>
    <property type="match status" value="1"/>
</dbReference>
<evidence type="ECO:0000256" key="6">
    <source>
        <dbReference type="ARBA" id="ARBA00047422"/>
    </source>
</evidence>
<evidence type="ECO:0000256" key="3">
    <source>
        <dbReference type="ARBA" id="ARBA00022679"/>
    </source>
</evidence>
<feature type="active site" evidence="7">
    <location>
        <position position="90"/>
    </location>
</feature>
<dbReference type="InterPro" id="IPR029063">
    <property type="entry name" value="SAM-dependent_MTases_sf"/>
</dbReference>
<dbReference type="PROSITE" id="PS51679">
    <property type="entry name" value="SAM_MT_C5"/>
    <property type="match status" value="1"/>
</dbReference>
<comment type="caution">
    <text evidence="8">The sequence shown here is derived from an EMBL/GenBank/DDBJ whole genome shotgun (WGS) entry which is preliminary data.</text>
</comment>
<evidence type="ECO:0000313" key="9">
    <source>
        <dbReference type="Proteomes" id="UP000462435"/>
    </source>
</evidence>
<dbReference type="PANTHER" id="PTHR10629:SF52">
    <property type="entry name" value="DNA (CYTOSINE-5)-METHYLTRANSFERASE 1"/>
    <property type="match status" value="1"/>
</dbReference>
<evidence type="ECO:0000256" key="5">
    <source>
        <dbReference type="ARBA" id="ARBA00022747"/>
    </source>
</evidence>
<comment type="catalytic activity">
    <reaction evidence="6">
        <text>a 2'-deoxycytidine in DNA + S-adenosyl-L-methionine = a 5-methyl-2'-deoxycytidine in DNA + S-adenosyl-L-homocysteine + H(+)</text>
        <dbReference type="Rhea" id="RHEA:13681"/>
        <dbReference type="Rhea" id="RHEA-COMP:11369"/>
        <dbReference type="Rhea" id="RHEA-COMP:11370"/>
        <dbReference type="ChEBI" id="CHEBI:15378"/>
        <dbReference type="ChEBI" id="CHEBI:57856"/>
        <dbReference type="ChEBI" id="CHEBI:59789"/>
        <dbReference type="ChEBI" id="CHEBI:85452"/>
        <dbReference type="ChEBI" id="CHEBI:85454"/>
        <dbReference type="EC" id="2.1.1.37"/>
    </reaction>
</comment>
<keyword evidence="2 7" id="KW-0489">Methyltransferase</keyword>
<keyword evidence="4 7" id="KW-0949">S-adenosyl-L-methionine</keyword>
<reference evidence="9" key="1">
    <citation type="journal article" date="2020" name="MBio">
        <title>Horizontal gene transfer to a defensive symbiont with a reduced genome amongst a multipartite beetle microbiome.</title>
        <authorList>
            <person name="Waterworth S.C."/>
            <person name="Florez L.V."/>
            <person name="Rees E.R."/>
            <person name="Hertweck C."/>
            <person name="Kaltenpoth M."/>
            <person name="Kwan J.C."/>
        </authorList>
    </citation>
    <scope>NUCLEOTIDE SEQUENCE [LARGE SCALE GENOMIC DNA]</scope>
</reference>
<dbReference type="EC" id="2.1.1.37" evidence="1"/>
<organism evidence="8 9">
    <name type="scientific">Herbaspirillum frisingense</name>
    <dbReference type="NCBI Taxonomy" id="92645"/>
    <lineage>
        <taxon>Bacteria</taxon>
        <taxon>Pseudomonadati</taxon>
        <taxon>Pseudomonadota</taxon>
        <taxon>Betaproteobacteria</taxon>
        <taxon>Burkholderiales</taxon>
        <taxon>Oxalobacteraceae</taxon>
        <taxon>Herbaspirillum</taxon>
    </lineage>
</organism>
<dbReference type="AlphaFoldDB" id="A0A7V8FYS8"/>
<dbReference type="GO" id="GO:0009307">
    <property type="term" value="P:DNA restriction-modification system"/>
    <property type="evidence" value="ECO:0007669"/>
    <property type="project" value="UniProtKB-KW"/>
</dbReference>